<dbReference type="EMBL" id="MU005569">
    <property type="protein sequence ID" value="KAF2691653.1"/>
    <property type="molecule type" value="Genomic_DNA"/>
</dbReference>
<gene>
    <name evidence="1" type="ORF">K458DRAFT_398083</name>
</gene>
<evidence type="ECO:0000313" key="2">
    <source>
        <dbReference type="Proteomes" id="UP000799291"/>
    </source>
</evidence>
<sequence length="115" mass="12542">MKRRVSDSDMRRLQREAPQNAMCQRRGNPLITTSVESIIAALALAEEALHSTQQSTAEAPESSIQHWVENCAAVCDLEIMAAPPTSRSAYGNDRGHRSVKCPACSYVSQTPSPSK</sequence>
<keyword evidence="2" id="KW-1185">Reference proteome</keyword>
<accession>A0A6G1JNB7</accession>
<dbReference type="OrthoDB" id="5372703at2759"/>
<organism evidence="1 2">
    <name type="scientific">Lentithecium fluviatile CBS 122367</name>
    <dbReference type="NCBI Taxonomy" id="1168545"/>
    <lineage>
        <taxon>Eukaryota</taxon>
        <taxon>Fungi</taxon>
        <taxon>Dikarya</taxon>
        <taxon>Ascomycota</taxon>
        <taxon>Pezizomycotina</taxon>
        <taxon>Dothideomycetes</taxon>
        <taxon>Pleosporomycetidae</taxon>
        <taxon>Pleosporales</taxon>
        <taxon>Massarineae</taxon>
        <taxon>Lentitheciaceae</taxon>
        <taxon>Lentithecium</taxon>
    </lineage>
</organism>
<proteinExistence type="predicted"/>
<dbReference type="AlphaFoldDB" id="A0A6G1JNB7"/>
<dbReference type="Proteomes" id="UP000799291">
    <property type="component" value="Unassembled WGS sequence"/>
</dbReference>
<name>A0A6G1JNB7_9PLEO</name>
<protein>
    <submittedName>
        <fullName evidence="1">Uncharacterized protein</fullName>
    </submittedName>
</protein>
<evidence type="ECO:0000313" key="1">
    <source>
        <dbReference type="EMBL" id="KAF2691653.1"/>
    </source>
</evidence>
<reference evidence="1" key="1">
    <citation type="journal article" date="2020" name="Stud. Mycol.">
        <title>101 Dothideomycetes genomes: a test case for predicting lifestyles and emergence of pathogens.</title>
        <authorList>
            <person name="Haridas S."/>
            <person name="Albert R."/>
            <person name="Binder M."/>
            <person name="Bloem J."/>
            <person name="Labutti K."/>
            <person name="Salamov A."/>
            <person name="Andreopoulos B."/>
            <person name="Baker S."/>
            <person name="Barry K."/>
            <person name="Bills G."/>
            <person name="Bluhm B."/>
            <person name="Cannon C."/>
            <person name="Castanera R."/>
            <person name="Culley D."/>
            <person name="Daum C."/>
            <person name="Ezra D."/>
            <person name="Gonzalez J."/>
            <person name="Henrissat B."/>
            <person name="Kuo A."/>
            <person name="Liang C."/>
            <person name="Lipzen A."/>
            <person name="Lutzoni F."/>
            <person name="Magnuson J."/>
            <person name="Mondo S."/>
            <person name="Nolan M."/>
            <person name="Ohm R."/>
            <person name="Pangilinan J."/>
            <person name="Park H.-J."/>
            <person name="Ramirez L."/>
            <person name="Alfaro M."/>
            <person name="Sun H."/>
            <person name="Tritt A."/>
            <person name="Yoshinaga Y."/>
            <person name="Zwiers L.-H."/>
            <person name="Turgeon B."/>
            <person name="Goodwin S."/>
            <person name="Spatafora J."/>
            <person name="Crous P."/>
            <person name="Grigoriev I."/>
        </authorList>
    </citation>
    <scope>NUCLEOTIDE SEQUENCE</scope>
    <source>
        <strain evidence="1">CBS 122367</strain>
    </source>
</reference>